<evidence type="ECO:0000256" key="6">
    <source>
        <dbReference type="HAMAP-Rule" id="MF_01844"/>
    </source>
</evidence>
<organism evidence="7 8">
    <name type="scientific">Occallatibacter riparius</name>
    <dbReference type="NCBI Taxonomy" id="1002689"/>
    <lineage>
        <taxon>Bacteria</taxon>
        <taxon>Pseudomonadati</taxon>
        <taxon>Acidobacteriota</taxon>
        <taxon>Terriglobia</taxon>
        <taxon>Terriglobales</taxon>
        <taxon>Acidobacteriaceae</taxon>
        <taxon>Occallatibacter</taxon>
    </lineage>
</organism>
<feature type="transmembrane region" description="Helical" evidence="6">
    <location>
        <begin position="107"/>
        <end position="129"/>
    </location>
</feature>
<feature type="transmembrane region" description="Helical" evidence="6">
    <location>
        <begin position="222"/>
        <end position="250"/>
    </location>
</feature>
<evidence type="ECO:0000256" key="5">
    <source>
        <dbReference type="ARBA" id="ARBA00023136"/>
    </source>
</evidence>
<evidence type="ECO:0000256" key="2">
    <source>
        <dbReference type="ARBA" id="ARBA00022475"/>
    </source>
</evidence>
<feature type="transmembrane region" description="Helical" evidence="6">
    <location>
        <begin position="196"/>
        <end position="215"/>
    </location>
</feature>
<dbReference type="HAMAP" id="MF_01844">
    <property type="entry name" value="NhaA"/>
    <property type="match status" value="1"/>
</dbReference>
<dbReference type="PANTHER" id="PTHR30341">
    <property type="entry name" value="SODIUM ION/PROTON ANTIPORTER NHAA-RELATED"/>
    <property type="match status" value="1"/>
</dbReference>
<keyword evidence="6" id="KW-0739">Sodium transport</keyword>
<accession>A0A9J7BM04</accession>
<dbReference type="EMBL" id="CP093313">
    <property type="protein sequence ID" value="UWZ83671.1"/>
    <property type="molecule type" value="Genomic_DNA"/>
</dbReference>
<dbReference type="NCBIfam" id="TIGR00773">
    <property type="entry name" value="NhaA"/>
    <property type="match status" value="1"/>
</dbReference>
<comment type="subcellular location">
    <subcellularLocation>
        <location evidence="1">Cell inner membrane</location>
        <topology evidence="1">Multi-pass membrane protein</topology>
    </subcellularLocation>
    <subcellularLocation>
        <location evidence="6">Cell membrane</location>
        <topology evidence="6">Multi-pass membrane protein</topology>
    </subcellularLocation>
</comment>
<dbReference type="KEGG" id="orp:MOP44_24270"/>
<evidence type="ECO:0000313" key="7">
    <source>
        <dbReference type="EMBL" id="UWZ83671.1"/>
    </source>
</evidence>
<gene>
    <name evidence="6 7" type="primary">nhaA</name>
    <name evidence="7" type="ORF">MOP44_24270</name>
</gene>
<dbReference type="AlphaFoldDB" id="A0A9J7BM04"/>
<feature type="transmembrane region" description="Helical" evidence="6">
    <location>
        <begin position="342"/>
        <end position="363"/>
    </location>
</feature>
<dbReference type="PANTHER" id="PTHR30341:SF0">
    <property type="entry name" value="NA(+)_H(+) ANTIPORTER NHAA"/>
    <property type="match status" value="1"/>
</dbReference>
<dbReference type="Proteomes" id="UP001059380">
    <property type="component" value="Chromosome"/>
</dbReference>
<evidence type="ECO:0000256" key="4">
    <source>
        <dbReference type="ARBA" id="ARBA00022989"/>
    </source>
</evidence>
<feature type="transmembrane region" description="Helical" evidence="6">
    <location>
        <begin position="383"/>
        <end position="403"/>
    </location>
</feature>
<evidence type="ECO:0000256" key="1">
    <source>
        <dbReference type="ARBA" id="ARBA00004429"/>
    </source>
</evidence>
<evidence type="ECO:0000313" key="8">
    <source>
        <dbReference type="Proteomes" id="UP001059380"/>
    </source>
</evidence>
<dbReference type="Pfam" id="PF06965">
    <property type="entry name" value="Na_H_antiport_1"/>
    <property type="match status" value="1"/>
</dbReference>
<feature type="transmembrane region" description="Helical" evidence="6">
    <location>
        <begin position="415"/>
        <end position="433"/>
    </location>
</feature>
<dbReference type="RefSeq" id="WP_260793017.1">
    <property type="nucleotide sequence ID" value="NZ_CP093313.1"/>
</dbReference>
<keyword evidence="6" id="KW-0813">Transport</keyword>
<feature type="transmembrane region" description="Helical" evidence="6">
    <location>
        <begin position="312"/>
        <end position="330"/>
    </location>
</feature>
<evidence type="ECO:0000256" key="3">
    <source>
        <dbReference type="ARBA" id="ARBA00022692"/>
    </source>
</evidence>
<keyword evidence="5 6" id="KW-0472">Membrane</keyword>
<reference evidence="7" key="1">
    <citation type="submission" date="2021-04" db="EMBL/GenBank/DDBJ databases">
        <title>Phylogenetic analysis of Acidobacteriaceae.</title>
        <authorList>
            <person name="Qiu L."/>
            <person name="Zhang Q."/>
        </authorList>
    </citation>
    <scope>NUCLEOTIDE SEQUENCE</scope>
    <source>
        <strain evidence="7">DSM 25168</strain>
    </source>
</reference>
<comment type="function">
    <text evidence="6">Na(+)/H(+) antiporter that extrudes sodium in exchange for external protons.</text>
</comment>
<comment type="catalytic activity">
    <reaction evidence="6">
        <text>Na(+)(in) + 2 H(+)(out) = Na(+)(out) + 2 H(+)(in)</text>
        <dbReference type="Rhea" id="RHEA:29251"/>
        <dbReference type="ChEBI" id="CHEBI:15378"/>
        <dbReference type="ChEBI" id="CHEBI:29101"/>
    </reaction>
</comment>
<keyword evidence="4 6" id="KW-1133">Transmembrane helix</keyword>
<keyword evidence="6" id="KW-0406">Ion transport</keyword>
<keyword evidence="3 6" id="KW-0812">Transmembrane</keyword>
<feature type="transmembrane region" description="Helical" evidence="6">
    <location>
        <begin position="166"/>
        <end position="190"/>
    </location>
</feature>
<keyword evidence="8" id="KW-1185">Reference proteome</keyword>
<dbReference type="InterPro" id="IPR004670">
    <property type="entry name" value="NhaA"/>
</dbReference>
<comment type="similarity">
    <text evidence="6">Belongs to the NhaA Na(+)/H(+) (TC 2.A.33) antiporter family.</text>
</comment>
<sequence>MIAAPDREVPSSPIQLITSPFTRFAKMEAASGIVLLASTIAALVWSNSPWEHSYHTLLETPLTVGFGKFVVTENRHHWINDGLMSLFFFLVGLEIKREFLVGELSSLRRAAFPFLAALGGLIVPAILFLSVARDPQLHRGWAIPISTDIAFTLGLLAVLGRRIPVALRVFVTALAIVDDIFAVAIIAMFYTSQIDYLSLGMAIGGVLVSLVANVLGVRKPTVYAVIGVAVWWAVLNSGVHATIAGILLAFTIPARNFLDKDQFVGQSEWLLARLKEARPGSFEEHSILHTLEKKAEMADSPLHRIEHGLQPWISFLVMPLFALANAGVDVRHNLSAGLTHPVGIGIIVGLFLGKPVGISLLSFAAAKTGLAQPPASVAWRQMFGAACLCGIGFTMSLFVAGLAFDDDGMLSITKIAILAASVLSGAAGAFILATSKASSTADEADNLGHAAKEA</sequence>
<dbReference type="GO" id="GO:0015385">
    <property type="term" value="F:sodium:proton antiporter activity"/>
    <property type="evidence" value="ECO:0007669"/>
    <property type="project" value="UniProtKB-UniRule"/>
</dbReference>
<feature type="transmembrane region" description="Helical" evidence="6">
    <location>
        <begin position="141"/>
        <end position="159"/>
    </location>
</feature>
<keyword evidence="2 6" id="KW-1003">Cell membrane</keyword>
<dbReference type="Gene3D" id="1.20.1530.10">
    <property type="entry name" value="Na+/H+ antiporter like domain"/>
    <property type="match status" value="1"/>
</dbReference>
<keyword evidence="6" id="KW-0050">Antiport</keyword>
<keyword evidence="6" id="KW-0915">Sodium</keyword>
<dbReference type="InterPro" id="IPR023171">
    <property type="entry name" value="Na/H_antiporter_dom_sf"/>
</dbReference>
<name>A0A9J7BM04_9BACT</name>
<dbReference type="GO" id="GO:0006885">
    <property type="term" value="P:regulation of pH"/>
    <property type="evidence" value="ECO:0007669"/>
    <property type="project" value="UniProtKB-UniRule"/>
</dbReference>
<proteinExistence type="inferred from homology"/>
<protein>
    <recommendedName>
        <fullName evidence="6">Na(+)/H(+) antiporter NhaA</fullName>
    </recommendedName>
    <alternativeName>
        <fullName evidence="6">Sodium/proton antiporter NhaA</fullName>
    </alternativeName>
</protein>
<dbReference type="GO" id="GO:0005886">
    <property type="term" value="C:plasma membrane"/>
    <property type="evidence" value="ECO:0007669"/>
    <property type="project" value="UniProtKB-SubCell"/>
</dbReference>